<dbReference type="Pfam" id="PF01824">
    <property type="entry name" value="MatK_N"/>
    <property type="match status" value="1"/>
</dbReference>
<feature type="domain" description="Domain X" evidence="8">
    <location>
        <begin position="367"/>
        <end position="476"/>
    </location>
</feature>
<evidence type="ECO:0000256" key="2">
    <source>
        <dbReference type="ARBA" id="ARBA00022640"/>
    </source>
</evidence>
<dbReference type="InterPro" id="IPR002866">
    <property type="entry name" value="Maturase_MatK"/>
</dbReference>
<protein>
    <recommendedName>
        <fullName evidence="6">Maturase K</fullName>
    </recommendedName>
    <alternativeName>
        <fullName evidence="6">Intron maturase</fullName>
    </alternativeName>
</protein>
<keyword evidence="7 10" id="KW-0150">Chloroplast</keyword>
<keyword evidence="3 6" id="KW-0507">mRNA processing</keyword>
<evidence type="ECO:0000256" key="1">
    <source>
        <dbReference type="ARBA" id="ARBA00006621"/>
    </source>
</evidence>
<comment type="similarity">
    <text evidence="1 6">Belongs to the intron maturase 2 family. MatK subfamily.</text>
</comment>
<dbReference type="GO" id="GO:0008033">
    <property type="term" value="P:tRNA processing"/>
    <property type="evidence" value="ECO:0007669"/>
    <property type="project" value="UniProtKB-KW"/>
</dbReference>
<organism evidence="10">
    <name type="scientific">Osmunda mildei</name>
    <dbReference type="NCBI Taxonomy" id="569351"/>
    <lineage>
        <taxon>Eukaryota</taxon>
        <taxon>Viridiplantae</taxon>
        <taxon>Streptophyta</taxon>
        <taxon>Embryophyta</taxon>
        <taxon>Tracheophyta</taxon>
        <taxon>Polypodiopsida</taxon>
        <taxon>Polypodiidae</taxon>
        <taxon>Osmundales</taxon>
        <taxon>Osmundaceae</taxon>
        <taxon>Osmunda</taxon>
    </lineage>
</organism>
<evidence type="ECO:0000313" key="10">
    <source>
        <dbReference type="EMBL" id="UFK63111.1"/>
    </source>
</evidence>
<keyword evidence="2 7" id="KW-0934">Plastid</keyword>
<dbReference type="GO" id="GO:0009507">
    <property type="term" value="C:chloroplast"/>
    <property type="evidence" value="ECO:0007669"/>
    <property type="project" value="UniProtKB-SubCell"/>
</dbReference>
<dbReference type="Pfam" id="PF01348">
    <property type="entry name" value="Intron_maturas2"/>
    <property type="match status" value="1"/>
</dbReference>
<dbReference type="GO" id="GO:0006397">
    <property type="term" value="P:mRNA processing"/>
    <property type="evidence" value="ECO:0007669"/>
    <property type="project" value="UniProtKB-KW"/>
</dbReference>
<geneLocation type="chloroplast" evidence="10"/>
<evidence type="ECO:0000256" key="3">
    <source>
        <dbReference type="ARBA" id="ARBA00022664"/>
    </source>
</evidence>
<evidence type="ECO:0000259" key="8">
    <source>
        <dbReference type="Pfam" id="PF01348"/>
    </source>
</evidence>
<evidence type="ECO:0000256" key="4">
    <source>
        <dbReference type="ARBA" id="ARBA00022694"/>
    </source>
</evidence>
<keyword evidence="4 6" id="KW-0819">tRNA processing</keyword>
<evidence type="ECO:0000256" key="6">
    <source>
        <dbReference type="HAMAP-Rule" id="MF_01390"/>
    </source>
</evidence>
<comment type="function">
    <text evidence="6 7">Usually encoded in the trnK tRNA gene intron. Probably assists in splicing its own and other chloroplast group II introns.</text>
</comment>
<dbReference type="PANTHER" id="PTHR34811:SF1">
    <property type="entry name" value="MATURASE K"/>
    <property type="match status" value="1"/>
</dbReference>
<dbReference type="InterPro" id="IPR024942">
    <property type="entry name" value="Maturase_MatK_N"/>
</dbReference>
<feature type="domain" description="Maturase MatK N-terminal" evidence="9">
    <location>
        <begin position="19"/>
        <end position="335"/>
    </location>
</feature>
<proteinExistence type="inferred from homology"/>
<evidence type="ECO:0000256" key="7">
    <source>
        <dbReference type="RuleBase" id="RU004226"/>
    </source>
</evidence>
<keyword evidence="5 6" id="KW-0694">RNA-binding</keyword>
<comment type="subcellular location">
    <subcellularLocation>
        <location evidence="6">Plastid</location>
        <location evidence="6">Chloroplast</location>
    </subcellularLocation>
</comment>
<dbReference type="HAMAP" id="MF_01390">
    <property type="entry name" value="MatK"/>
    <property type="match status" value="1"/>
</dbReference>
<dbReference type="PANTHER" id="PTHR34811">
    <property type="entry name" value="MATURASE K"/>
    <property type="match status" value="1"/>
</dbReference>
<dbReference type="GO" id="GO:0008380">
    <property type="term" value="P:RNA splicing"/>
    <property type="evidence" value="ECO:0007669"/>
    <property type="project" value="UniProtKB-UniRule"/>
</dbReference>
<dbReference type="AlphaFoldDB" id="A0A8K1VWA6"/>
<dbReference type="GO" id="GO:0003723">
    <property type="term" value="F:RNA binding"/>
    <property type="evidence" value="ECO:0007669"/>
    <property type="project" value="UniProtKB-KW"/>
</dbReference>
<evidence type="ECO:0000256" key="5">
    <source>
        <dbReference type="ARBA" id="ARBA00022884"/>
    </source>
</evidence>
<accession>A0A8K1VWA6</accession>
<name>A0A8K1VWA6_9MONI</name>
<evidence type="ECO:0000259" key="9">
    <source>
        <dbReference type="Pfam" id="PF01824"/>
    </source>
</evidence>
<dbReference type="InterPro" id="IPR024937">
    <property type="entry name" value="Domain_X"/>
</dbReference>
<gene>
    <name evidence="6 10" type="primary">matK</name>
</gene>
<reference evidence="10" key="1">
    <citation type="submission" date="2021-05" db="EMBL/GenBank/DDBJ databases">
        <title>The complete chloroplast genome of a hybrid species, Osmunda mildei(Osmundaceae, Osmunda).</title>
        <authorList>
            <person name="Zou Y."/>
        </authorList>
    </citation>
    <scope>NUCLEOTIDE SEQUENCE</scope>
</reference>
<sequence>MRTRDRVSARFGKLRDNRKEDLKRECFLYSLLLQDDTYAIAHNCSSNGSGFGSIENSGFSGKCSIVSTKRLIKGIRQQDLSGIFLSESDRNRSENFETNPYSDSLLKGIALVLEIALSPQLQLLLMRENSEWKSLQSIHSIFLLMEDRFLHSNYVPDIKIPHSTHPEASIRMLRRRIQDASFLHLSRLVFYEYRNLRIPMYSPSRERNSLAILLWNFYAYESESLLIPLWERFSRLRSDSSVSIFDEINLLRKVKHVTESCRTNLRNDHNPTKNPCIHYGRYENHSILALRGTHSSARKWIHYLLILRQFHYHCWIQPYRICIKRLSRNCFFFLGYTLGVRSRSKKVRVGTVDESYITASITKESRSTIPTLLLIESLAREGFCDSSGRPVSRSARTASTDDDILNRFLRIWRNISYYYNGSTDRDGLYRLRYILRFSCDKTLACKHKSTTRSIRNRFGSRILPKTLSEESESSQKYPSTDYSNDRRNWCLDIIQLNPLVHMLQKIQLILTLNEPMRYSLSN</sequence>
<dbReference type="EMBL" id="MZ292715">
    <property type="protein sequence ID" value="UFK63111.1"/>
    <property type="molecule type" value="Genomic_DNA"/>
</dbReference>